<dbReference type="Proteomes" id="UP001219862">
    <property type="component" value="Unassembled WGS sequence"/>
</dbReference>
<evidence type="ECO:0000256" key="1">
    <source>
        <dbReference type="SAM" id="MobiDB-lite"/>
    </source>
</evidence>
<name>A0ABT5KRP4_9BURK</name>
<gene>
    <name evidence="3" type="ORF">PRZ01_10335</name>
</gene>
<evidence type="ECO:0000313" key="4">
    <source>
        <dbReference type="Proteomes" id="UP001219862"/>
    </source>
</evidence>
<keyword evidence="4" id="KW-1185">Reference proteome</keyword>
<reference evidence="3 4" key="1">
    <citation type="submission" date="2022-10" db="EMBL/GenBank/DDBJ databases">
        <title>paucibacter sp. hw8 Genome sequencing.</title>
        <authorList>
            <person name="Park S."/>
        </authorList>
    </citation>
    <scope>NUCLEOTIDE SEQUENCE [LARGE SCALE GENOMIC DNA]</scope>
    <source>
        <strain evidence="4">hw8</strain>
    </source>
</reference>
<dbReference type="EMBL" id="JAQQXS010000008">
    <property type="protein sequence ID" value="MDC8785589.1"/>
    <property type="molecule type" value="Genomic_DNA"/>
</dbReference>
<organism evidence="3 4">
    <name type="scientific">Roseateles koreensis</name>
    <dbReference type="NCBI Taxonomy" id="2987526"/>
    <lineage>
        <taxon>Bacteria</taxon>
        <taxon>Pseudomonadati</taxon>
        <taxon>Pseudomonadota</taxon>
        <taxon>Betaproteobacteria</taxon>
        <taxon>Burkholderiales</taxon>
        <taxon>Sphaerotilaceae</taxon>
        <taxon>Roseateles</taxon>
    </lineage>
</organism>
<evidence type="ECO:0000256" key="2">
    <source>
        <dbReference type="SAM" id="SignalP"/>
    </source>
</evidence>
<feature type="region of interest" description="Disordered" evidence="1">
    <location>
        <begin position="30"/>
        <end position="50"/>
    </location>
</feature>
<sequence>MNGKRNWTALLSALVLASLLSACGGGSGSGSGSGGGDTSGGSASGSGSAGGTSTTFSYTRYDVYGLYSATLNSNSGPVASISASKGVLSGGNSFAFRGALAGGDTTITLGTGSVSLSSPILTASDLSWLAPGADGQLIQQCAVVRMDATGAATTAYPKSMLVMVANTATALTRLSSIPAGTDLYAAEDCKFTGSAPTSDIAAVTAASNDRVTVNGDGTLSAMPVGSAAFMVSAANVSAALAAGGTGLDSSSGVPVPSTAGLANGSYAMHAYSLPRAGTAPRYVVIIQATPTGGSAPVGSRGVASMWVSK</sequence>
<keyword evidence="2" id="KW-0732">Signal</keyword>
<proteinExistence type="predicted"/>
<evidence type="ECO:0008006" key="5">
    <source>
        <dbReference type="Google" id="ProtNLM"/>
    </source>
</evidence>
<accession>A0ABT5KRP4</accession>
<feature type="signal peptide" evidence="2">
    <location>
        <begin position="1"/>
        <end position="22"/>
    </location>
</feature>
<dbReference type="PROSITE" id="PS51257">
    <property type="entry name" value="PROKAR_LIPOPROTEIN"/>
    <property type="match status" value="1"/>
</dbReference>
<comment type="caution">
    <text evidence="3">The sequence shown here is derived from an EMBL/GenBank/DDBJ whole genome shotgun (WGS) entry which is preliminary data.</text>
</comment>
<evidence type="ECO:0000313" key="3">
    <source>
        <dbReference type="EMBL" id="MDC8785589.1"/>
    </source>
</evidence>
<protein>
    <recommendedName>
        <fullName evidence="5">Lipoprotein</fullName>
    </recommendedName>
</protein>
<dbReference type="RefSeq" id="WP_273596706.1">
    <property type="nucleotide sequence ID" value="NZ_JAQQXS010000008.1"/>
</dbReference>
<feature type="chain" id="PRO_5047412605" description="Lipoprotein" evidence="2">
    <location>
        <begin position="23"/>
        <end position="309"/>
    </location>
</feature>